<dbReference type="Proteomes" id="UP000054047">
    <property type="component" value="Unassembled WGS sequence"/>
</dbReference>
<accession>A0A0C2BQ58</accession>
<protein>
    <submittedName>
        <fullName evidence="1">Uncharacterized protein</fullName>
    </submittedName>
</protein>
<gene>
    <name evidence="1" type="ORF">ANCDUO_24037</name>
</gene>
<sequence>MLVSLTSLGMDQMELRDSIREGYTPLNAKSFYESEVMRQFSDATVDPMRLAFMMLAKDGKSMHRKSHLDEAERIIKAVTKLTVRHGGRRIVYKNLCEPYCFGDEVFRIFK</sequence>
<keyword evidence="2" id="KW-1185">Reference proteome</keyword>
<proteinExistence type="predicted"/>
<dbReference type="EMBL" id="KN770710">
    <property type="protein sequence ID" value="KIH45913.1"/>
    <property type="molecule type" value="Genomic_DNA"/>
</dbReference>
<name>A0A0C2BQ58_9BILA</name>
<reference evidence="1 2" key="1">
    <citation type="submission" date="2013-12" db="EMBL/GenBank/DDBJ databases">
        <title>Draft genome of the parsitic nematode Ancylostoma duodenale.</title>
        <authorList>
            <person name="Mitreva M."/>
        </authorList>
    </citation>
    <scope>NUCLEOTIDE SEQUENCE [LARGE SCALE GENOMIC DNA]</scope>
    <source>
        <strain evidence="1 2">Zhejiang</strain>
    </source>
</reference>
<organism evidence="1 2">
    <name type="scientific">Ancylostoma duodenale</name>
    <dbReference type="NCBI Taxonomy" id="51022"/>
    <lineage>
        <taxon>Eukaryota</taxon>
        <taxon>Metazoa</taxon>
        <taxon>Ecdysozoa</taxon>
        <taxon>Nematoda</taxon>
        <taxon>Chromadorea</taxon>
        <taxon>Rhabditida</taxon>
        <taxon>Rhabditina</taxon>
        <taxon>Rhabditomorpha</taxon>
        <taxon>Strongyloidea</taxon>
        <taxon>Ancylostomatidae</taxon>
        <taxon>Ancylostomatinae</taxon>
        <taxon>Ancylostoma</taxon>
    </lineage>
</organism>
<dbReference type="OrthoDB" id="6510177at2759"/>
<dbReference type="AlphaFoldDB" id="A0A0C2BQ58"/>
<evidence type="ECO:0000313" key="2">
    <source>
        <dbReference type="Proteomes" id="UP000054047"/>
    </source>
</evidence>
<feature type="non-terminal residue" evidence="1">
    <location>
        <position position="110"/>
    </location>
</feature>
<evidence type="ECO:0000313" key="1">
    <source>
        <dbReference type="EMBL" id="KIH45913.1"/>
    </source>
</evidence>